<comment type="caution">
    <text evidence="1">The sequence shown here is derived from an EMBL/GenBank/DDBJ whole genome shotgun (WGS) entry which is preliminary data.</text>
</comment>
<dbReference type="AlphaFoldDB" id="A0A848J0D7"/>
<accession>A0A848J0D7</accession>
<reference evidence="1 2" key="1">
    <citation type="submission" date="2020-04" db="EMBL/GenBank/DDBJ databases">
        <title>Flammeovirgaceae bacterium KN852 isolated from deep sea.</title>
        <authorList>
            <person name="Zhang D.-C."/>
        </authorList>
    </citation>
    <scope>NUCLEOTIDE SEQUENCE [LARGE SCALE GENOMIC DNA]</scope>
    <source>
        <strain evidence="1 2">KN852</strain>
    </source>
</reference>
<proteinExistence type="predicted"/>
<keyword evidence="2" id="KW-1185">Reference proteome</keyword>
<name>A0A848J0D7_9BACT</name>
<dbReference type="RefSeq" id="WP_169684046.1">
    <property type="nucleotide sequence ID" value="NZ_JABBNU010000010.1"/>
</dbReference>
<dbReference type="EMBL" id="JABBNU010000010">
    <property type="protein sequence ID" value="NMM50017.1"/>
    <property type="molecule type" value="Genomic_DNA"/>
</dbReference>
<organism evidence="1 2">
    <name type="scientific">Marinigracilibium pacificum</name>
    <dbReference type="NCBI Taxonomy" id="2729599"/>
    <lineage>
        <taxon>Bacteria</taxon>
        <taxon>Pseudomonadati</taxon>
        <taxon>Bacteroidota</taxon>
        <taxon>Cytophagia</taxon>
        <taxon>Cytophagales</taxon>
        <taxon>Flammeovirgaceae</taxon>
        <taxon>Marinigracilibium</taxon>
    </lineage>
</organism>
<protein>
    <submittedName>
        <fullName evidence="1">Uncharacterized protein</fullName>
    </submittedName>
</protein>
<evidence type="ECO:0000313" key="2">
    <source>
        <dbReference type="Proteomes" id="UP000559010"/>
    </source>
</evidence>
<gene>
    <name evidence="1" type="ORF">HH304_16540</name>
</gene>
<dbReference type="Proteomes" id="UP000559010">
    <property type="component" value="Unassembled WGS sequence"/>
</dbReference>
<sequence length="175" mass="20905">MIASNTYEIRWFFDYEVQKVDFEQLFNDAEFVEESRVDNYLISNNNQVSIKRREGLFEFKYSTNQQLIINNFVFQSYRKYSFTNVEEYGDNRFIDVHKKRIVYLLNSGNLRIENSSLQIGLNKYHSVNIEINETNLEPSIGLLEQDSRFTVLFSKLKSISDTRIISYSEFISQFY</sequence>
<evidence type="ECO:0000313" key="1">
    <source>
        <dbReference type="EMBL" id="NMM50017.1"/>
    </source>
</evidence>